<protein>
    <submittedName>
        <fullName evidence="1">Uncharacterized protein</fullName>
    </submittedName>
</protein>
<comment type="caution">
    <text evidence="1">The sequence shown here is derived from an EMBL/GenBank/DDBJ whole genome shotgun (WGS) entry which is preliminary data.</text>
</comment>
<keyword evidence="2" id="KW-1185">Reference proteome</keyword>
<evidence type="ECO:0000313" key="1">
    <source>
        <dbReference type="EMBL" id="MBK4727544.1"/>
    </source>
</evidence>
<organism evidence="1 2">
    <name type="scientific">Enterobacter agglomerans</name>
    <name type="common">Erwinia herbicola</name>
    <name type="synonym">Pantoea agglomerans</name>
    <dbReference type="NCBI Taxonomy" id="549"/>
    <lineage>
        <taxon>Bacteria</taxon>
        <taxon>Pseudomonadati</taxon>
        <taxon>Pseudomonadota</taxon>
        <taxon>Gammaproteobacteria</taxon>
        <taxon>Enterobacterales</taxon>
        <taxon>Erwiniaceae</taxon>
        <taxon>Pantoea</taxon>
        <taxon>Pantoea agglomerans group</taxon>
    </lineage>
</organism>
<gene>
    <name evidence="1" type="ORF">JJL49_20145</name>
</gene>
<proteinExistence type="predicted"/>
<accession>A0ACC5RS64</accession>
<dbReference type="EMBL" id="JAEOXF010000016">
    <property type="protein sequence ID" value="MBK4727544.1"/>
    <property type="molecule type" value="Genomic_DNA"/>
</dbReference>
<reference evidence="1" key="1">
    <citation type="submission" date="2021-01" db="EMBL/GenBank/DDBJ databases">
        <title>Draft genome of Pantoea agglomerans Eh 335.</title>
        <authorList>
            <person name="Emsley S.A."/>
            <person name="Oline D.K."/>
            <person name="Saw J.H."/>
            <person name="Ushijima B."/>
            <person name="Videau P."/>
            <person name="Koyack M.J."/>
        </authorList>
    </citation>
    <scope>NUCLEOTIDE SEQUENCE</scope>
    <source>
        <strain evidence="1">Eh 335</strain>
    </source>
</reference>
<evidence type="ECO:0000313" key="2">
    <source>
        <dbReference type="Proteomes" id="UP000633731"/>
    </source>
</evidence>
<name>A0ACC5RS64_ENTAG</name>
<dbReference type="Proteomes" id="UP000633731">
    <property type="component" value="Unassembled WGS sequence"/>
</dbReference>
<sequence>MESERSAALALDKAAEAFRTGSTQVLNDVRGGFERATWYGSCLFDRYNDLCSELNNENKRFFLSISEVYKRNDVILDMIKIYLNYELDKVDGKNNLIQELDRKILRVRIMEDLFCLNGYQRS</sequence>